<evidence type="ECO:0000313" key="2">
    <source>
        <dbReference type="EMBL" id="CAA9569514.1"/>
    </source>
</evidence>
<dbReference type="EMBL" id="CADCWG010000235">
    <property type="protein sequence ID" value="CAA9569514.1"/>
    <property type="molecule type" value="Genomic_DNA"/>
</dbReference>
<accession>A0A6J4V7H6</accession>
<sequence length="96" mass="10675">MAQIPTPDLDDTGLNALNHDLQNALTAIKGQAQLAHRRVQRDEVLDRERLGFRLGVIEDVAMRISSVLGNLAAEKPYYRSEPGRPPPMRDSTPVDD</sequence>
<evidence type="ECO:0000256" key="1">
    <source>
        <dbReference type="SAM" id="MobiDB-lite"/>
    </source>
</evidence>
<organism evidence="2">
    <name type="scientific">uncultured Thermomicrobiales bacterium</name>
    <dbReference type="NCBI Taxonomy" id="1645740"/>
    <lineage>
        <taxon>Bacteria</taxon>
        <taxon>Pseudomonadati</taxon>
        <taxon>Thermomicrobiota</taxon>
        <taxon>Thermomicrobia</taxon>
        <taxon>Thermomicrobiales</taxon>
        <taxon>environmental samples</taxon>
    </lineage>
</organism>
<feature type="region of interest" description="Disordered" evidence="1">
    <location>
        <begin position="77"/>
        <end position="96"/>
    </location>
</feature>
<name>A0A6J4V7H6_9BACT</name>
<protein>
    <recommendedName>
        <fullName evidence="3">Signal transduction histidine kinase dimerisation/phosphoacceptor domain-containing protein</fullName>
    </recommendedName>
</protein>
<proteinExistence type="predicted"/>
<dbReference type="AlphaFoldDB" id="A0A6J4V7H6"/>
<evidence type="ECO:0008006" key="3">
    <source>
        <dbReference type="Google" id="ProtNLM"/>
    </source>
</evidence>
<dbReference type="Gene3D" id="1.10.287.130">
    <property type="match status" value="1"/>
</dbReference>
<reference evidence="2" key="1">
    <citation type="submission" date="2020-02" db="EMBL/GenBank/DDBJ databases">
        <authorList>
            <person name="Meier V. D."/>
        </authorList>
    </citation>
    <scope>NUCLEOTIDE SEQUENCE</scope>
    <source>
        <strain evidence="2">AVDCRST_MAG49</strain>
    </source>
</reference>
<gene>
    <name evidence="2" type="ORF">AVDCRST_MAG49-3448</name>
</gene>